<feature type="binding site" evidence="3">
    <location>
        <position position="295"/>
    </location>
    <ligand>
        <name>Zn(2+)</name>
        <dbReference type="ChEBI" id="CHEBI:29105"/>
    </ligand>
</feature>
<evidence type="ECO:0000313" key="5">
    <source>
        <dbReference type="EMBL" id="GGJ08742.1"/>
    </source>
</evidence>
<evidence type="ECO:0000256" key="3">
    <source>
        <dbReference type="PROSITE-ProRule" id="PRU00333"/>
    </source>
</evidence>
<keyword evidence="3" id="KW-0862">Zinc</keyword>
<dbReference type="AlphaFoldDB" id="A0A917KEC5"/>
<keyword evidence="3" id="KW-0479">Metal-binding</keyword>
<accession>A0A917KEC5</accession>
<dbReference type="GO" id="GO:0032259">
    <property type="term" value="P:methylation"/>
    <property type="evidence" value="ECO:0007669"/>
    <property type="project" value="UniProtKB-KW"/>
</dbReference>
<evidence type="ECO:0000313" key="6">
    <source>
        <dbReference type="Proteomes" id="UP000661507"/>
    </source>
</evidence>
<reference evidence="5" key="2">
    <citation type="submission" date="2020-09" db="EMBL/GenBank/DDBJ databases">
        <authorList>
            <person name="Sun Q."/>
            <person name="Zhou Y."/>
        </authorList>
    </citation>
    <scope>NUCLEOTIDE SEQUENCE</scope>
    <source>
        <strain evidence="5">CGMCC 1.3617</strain>
    </source>
</reference>
<comment type="cofactor">
    <cofactor evidence="3">
        <name>Zn(2+)</name>
        <dbReference type="ChEBI" id="CHEBI:29105"/>
    </cofactor>
</comment>
<dbReference type="InterPro" id="IPR036589">
    <property type="entry name" value="HCY_dom_sf"/>
</dbReference>
<keyword evidence="1 3" id="KW-0489">Methyltransferase</keyword>
<reference evidence="5" key="1">
    <citation type="journal article" date="2014" name="Int. J. Syst. Evol. Microbiol.">
        <title>Complete genome sequence of Corynebacterium casei LMG S-19264T (=DSM 44701T), isolated from a smear-ripened cheese.</title>
        <authorList>
            <consortium name="US DOE Joint Genome Institute (JGI-PGF)"/>
            <person name="Walter F."/>
            <person name="Albersmeier A."/>
            <person name="Kalinowski J."/>
            <person name="Ruckert C."/>
        </authorList>
    </citation>
    <scope>NUCLEOTIDE SEQUENCE</scope>
    <source>
        <strain evidence="5">CGMCC 1.3617</strain>
    </source>
</reference>
<dbReference type="Pfam" id="PF02574">
    <property type="entry name" value="S-methyl_trans"/>
    <property type="match status" value="1"/>
</dbReference>
<evidence type="ECO:0000256" key="2">
    <source>
        <dbReference type="ARBA" id="ARBA00022679"/>
    </source>
</evidence>
<dbReference type="EMBL" id="BMKW01000003">
    <property type="protein sequence ID" value="GGJ08742.1"/>
    <property type="molecule type" value="Genomic_DNA"/>
</dbReference>
<dbReference type="PROSITE" id="PS50970">
    <property type="entry name" value="HCY"/>
    <property type="match status" value="1"/>
</dbReference>
<dbReference type="PANTHER" id="PTHR11103">
    <property type="entry name" value="SLR1189 PROTEIN"/>
    <property type="match status" value="1"/>
</dbReference>
<dbReference type="Proteomes" id="UP000661507">
    <property type="component" value="Unassembled WGS sequence"/>
</dbReference>
<proteinExistence type="predicted"/>
<organism evidence="5 6">
    <name type="scientific">Neoroseomonas lacus</name>
    <dbReference type="NCBI Taxonomy" id="287609"/>
    <lineage>
        <taxon>Bacteria</taxon>
        <taxon>Pseudomonadati</taxon>
        <taxon>Pseudomonadota</taxon>
        <taxon>Alphaproteobacteria</taxon>
        <taxon>Acetobacterales</taxon>
        <taxon>Acetobacteraceae</taxon>
        <taxon>Neoroseomonas</taxon>
    </lineage>
</organism>
<protein>
    <submittedName>
        <fullName evidence="5">Homocysteine S-methyltransferase</fullName>
    </submittedName>
</protein>
<dbReference type="SUPFAM" id="SSF82282">
    <property type="entry name" value="Homocysteine S-methyltransferase"/>
    <property type="match status" value="1"/>
</dbReference>
<sequence length="313" mass="32892">MPYRDALPQLAGRLFVTDGGLETTLIFHDGIDLPHFAAFPLLDRPEGRAALRRYYNSYGAAADRSGAGCLLDTPTFRASPDWAALVGYDQAALQRVIADAVSLLQEIRTAWETPDRPIVINGAIGPRGDGYSAEATMDAATAEAFHAPQVRSYAEAGADLVMAQTMTHAGEAIGIVRAAAQARIPSVVSFTVETDGRLPDGSSLRAAIEAVDAATGAAPAHYLVNCAHPTHVAPALAGGGGWIARLGGIRANPSPKSHAELNESTTLEDGDPDELAGLLATLRRQHRHFCVMGGCCGSDHRHAERIGLVCGQA</sequence>
<dbReference type="GO" id="GO:0008168">
    <property type="term" value="F:methyltransferase activity"/>
    <property type="evidence" value="ECO:0007669"/>
    <property type="project" value="UniProtKB-UniRule"/>
</dbReference>
<evidence type="ECO:0000256" key="1">
    <source>
        <dbReference type="ARBA" id="ARBA00022603"/>
    </source>
</evidence>
<feature type="domain" description="Hcy-binding" evidence="4">
    <location>
        <begin position="3"/>
        <end position="310"/>
    </location>
</feature>
<keyword evidence="6" id="KW-1185">Reference proteome</keyword>
<keyword evidence="2 3" id="KW-0808">Transferase</keyword>
<dbReference type="RefSeq" id="WP_188966286.1">
    <property type="nucleotide sequence ID" value="NZ_BMKW01000003.1"/>
</dbReference>
<dbReference type="GO" id="GO:0046872">
    <property type="term" value="F:metal ion binding"/>
    <property type="evidence" value="ECO:0007669"/>
    <property type="project" value="UniProtKB-KW"/>
</dbReference>
<name>A0A917KEC5_9PROT</name>
<dbReference type="Gene3D" id="3.20.20.330">
    <property type="entry name" value="Homocysteine-binding-like domain"/>
    <property type="match status" value="1"/>
</dbReference>
<feature type="binding site" evidence="3">
    <location>
        <position position="226"/>
    </location>
    <ligand>
        <name>Zn(2+)</name>
        <dbReference type="ChEBI" id="CHEBI:29105"/>
    </ligand>
</feature>
<comment type="caution">
    <text evidence="5">The sequence shown here is derived from an EMBL/GenBank/DDBJ whole genome shotgun (WGS) entry which is preliminary data.</text>
</comment>
<feature type="binding site" evidence="3">
    <location>
        <position position="296"/>
    </location>
    <ligand>
        <name>Zn(2+)</name>
        <dbReference type="ChEBI" id="CHEBI:29105"/>
    </ligand>
</feature>
<dbReference type="InterPro" id="IPR003726">
    <property type="entry name" value="HCY_dom"/>
</dbReference>
<dbReference type="PANTHER" id="PTHR11103:SF18">
    <property type="entry name" value="SLR1189 PROTEIN"/>
    <property type="match status" value="1"/>
</dbReference>
<evidence type="ECO:0000259" key="4">
    <source>
        <dbReference type="PROSITE" id="PS50970"/>
    </source>
</evidence>
<gene>
    <name evidence="5" type="ORF">GCM10011320_14600</name>
</gene>